<dbReference type="InterPro" id="IPR020941">
    <property type="entry name" value="SUFU-like_domain"/>
</dbReference>
<dbReference type="AlphaFoldDB" id="A0A174RYR6"/>
<accession>A0A174RYR6</accession>
<evidence type="ECO:0000313" key="3">
    <source>
        <dbReference type="Proteomes" id="UP000095765"/>
    </source>
</evidence>
<dbReference type="GO" id="GO:0005737">
    <property type="term" value="C:cytoplasm"/>
    <property type="evidence" value="ECO:0007669"/>
    <property type="project" value="TreeGrafter"/>
</dbReference>
<organism evidence="2 3">
    <name type="scientific">Anaerotruncus colihominis</name>
    <dbReference type="NCBI Taxonomy" id="169435"/>
    <lineage>
        <taxon>Bacteria</taxon>
        <taxon>Bacillati</taxon>
        <taxon>Bacillota</taxon>
        <taxon>Clostridia</taxon>
        <taxon>Eubacteriales</taxon>
        <taxon>Oscillospiraceae</taxon>
        <taxon>Anaerotruncus</taxon>
    </lineage>
</organism>
<reference evidence="2 3" key="1">
    <citation type="submission" date="2015-09" db="EMBL/GenBank/DDBJ databases">
        <authorList>
            <consortium name="Pathogen Informatics"/>
        </authorList>
    </citation>
    <scope>NUCLEOTIDE SEQUENCE [LARGE SCALE GENOMIC DNA]</scope>
    <source>
        <strain evidence="2 3">2789STDY5834939</strain>
    </source>
</reference>
<dbReference type="PIRSF" id="PIRSF038192">
    <property type="entry name" value="Txn_reg_BtrU_prd"/>
    <property type="match status" value="1"/>
</dbReference>
<protein>
    <submittedName>
        <fullName evidence="2">Suppressor of fused protein (SUFU)</fullName>
    </submittedName>
</protein>
<dbReference type="InterPro" id="IPR007768">
    <property type="entry name" value="Suppressor_of_fused"/>
</dbReference>
<evidence type="ECO:0000313" key="2">
    <source>
        <dbReference type="EMBL" id="CUP89241.1"/>
    </source>
</evidence>
<dbReference type="PANTHER" id="PTHR10928">
    <property type="entry name" value="SUPPRESSOR OF FUSED"/>
    <property type="match status" value="1"/>
</dbReference>
<dbReference type="Pfam" id="PF05076">
    <property type="entry name" value="SUFU"/>
    <property type="match status" value="1"/>
</dbReference>
<dbReference type="InterPro" id="IPR037181">
    <property type="entry name" value="SUFU_N"/>
</dbReference>
<dbReference type="OrthoDB" id="9023549at2"/>
<gene>
    <name evidence="2" type="ORF">ERS852551_02296</name>
</gene>
<evidence type="ECO:0000259" key="1">
    <source>
        <dbReference type="Pfam" id="PF05076"/>
    </source>
</evidence>
<feature type="domain" description="Suppressor of fused-like" evidence="1">
    <location>
        <begin position="44"/>
        <end position="205"/>
    </location>
</feature>
<name>A0A174RYR6_9FIRM</name>
<sequence>MDKKNHTEPAKTGFDAISGAARALYPGQEGVYYGTLIPYTLGGGDPLDGVEIWKSERGVPHWHYITYGFTELYEKESGDPDESGYGFELTFRLKRGLEEAPPVWPVSLLQNLARYVFSSGNTFGLGHHINCNGPIALETDTQLTALGFCMDPELGELDTPNGHFTFLQAAAITEDEMNAMMCWNGEKFLALMARFLPMCAADLDRDSLLKTPAFYSAWRDGMERDGSSTAFLYMDELDLEWADGCGTLRIGAGHAETLARMLKARVGKERTLFLQGQETAVQIRPGSKPALVCAEQLPELTLTSKALEELCRLLAPHAGTYSMKAMPLTVELVPTRIMDRDGTVIDVIE</sequence>
<dbReference type="SUPFAM" id="SSF103359">
    <property type="entry name" value="Suppressor of Fused, N-terminal domain"/>
    <property type="match status" value="1"/>
</dbReference>
<dbReference type="EMBL" id="CZBE01000015">
    <property type="protein sequence ID" value="CUP89241.1"/>
    <property type="molecule type" value="Genomic_DNA"/>
</dbReference>
<dbReference type="Proteomes" id="UP000095765">
    <property type="component" value="Unassembled WGS sequence"/>
</dbReference>
<dbReference type="RefSeq" id="WP_055245423.1">
    <property type="nucleotide sequence ID" value="NZ_CABIWA010000005.1"/>
</dbReference>
<proteinExistence type="predicted"/>
<dbReference type="PANTHER" id="PTHR10928:SF2">
    <property type="entry name" value="SUPPRESSOR OF FUSED HOMOLOG"/>
    <property type="match status" value="1"/>
</dbReference>
<dbReference type="InterPro" id="IPR017429">
    <property type="entry name" value="Suppressor_of_fused_bac"/>
</dbReference>